<evidence type="ECO:0000256" key="1">
    <source>
        <dbReference type="ARBA" id="ARBA00001933"/>
    </source>
</evidence>
<dbReference type="InterPro" id="IPR015422">
    <property type="entry name" value="PyrdxlP-dep_Trfase_small"/>
</dbReference>
<comment type="similarity">
    <text evidence="2">Belongs to the threonine aldolase family.</text>
</comment>
<comment type="caution">
    <text evidence="5">The sequence shown here is derived from an EMBL/GenBank/DDBJ whole genome shotgun (WGS) entry which is preliminary data.</text>
</comment>
<dbReference type="AlphaFoldDB" id="A0A4Y8X105"/>
<evidence type="ECO:0000313" key="5">
    <source>
        <dbReference type="EMBL" id="MBB4882543.1"/>
    </source>
</evidence>
<dbReference type="InterPro" id="IPR015424">
    <property type="entry name" value="PyrdxlP-dep_Trfase"/>
</dbReference>
<dbReference type="GO" id="GO:0006520">
    <property type="term" value="P:amino acid metabolic process"/>
    <property type="evidence" value="ECO:0007669"/>
    <property type="project" value="InterPro"/>
</dbReference>
<evidence type="ECO:0000313" key="6">
    <source>
        <dbReference type="Proteomes" id="UP000560081"/>
    </source>
</evidence>
<dbReference type="OrthoDB" id="9774495at2"/>
<evidence type="ECO:0000259" key="4">
    <source>
        <dbReference type="Pfam" id="PF01212"/>
    </source>
</evidence>
<dbReference type="EMBL" id="JACHMC010000001">
    <property type="protein sequence ID" value="MBB4882543.1"/>
    <property type="molecule type" value="Genomic_DNA"/>
</dbReference>
<proteinExistence type="inferred from homology"/>
<sequence>MSTAPGLRAFASDNYAGVHPDVWAALADADADHAVSYGADPLSARLQERVREQFGEQAFAVPVFTGTAANVLALQAMTPPWGAVLTAAGSHLLHDEGGAPVRIGRAPMVPLDTDDGRLSPDMLAAHLDRRGDVHASQPAVVAIAQATEAGTVYTPEQVRALADAAHDAGLSLYMDGARLSNAAAALGVPLRAFTADAGVDVVSYGATKNGAMGAEAVVVLNPEAIVAARLLGPADLPGQDPEDAGARAAQALGYLRKQDMQLASKHRYLAAQLLALLSDDLGVRLAGRANAMAAQLADRVAGLDGVELVRAPEANAVFARLDRAVADRVRARHPFYDWDAAAREVRWMTSWDTTPGDVESFVAALAEALDEAAAR</sequence>
<dbReference type="RefSeq" id="WP_135030262.1">
    <property type="nucleotide sequence ID" value="NZ_BMLA01000001.1"/>
</dbReference>
<dbReference type="Gene3D" id="3.40.640.10">
    <property type="entry name" value="Type I PLP-dependent aspartate aminotransferase-like (Major domain)"/>
    <property type="match status" value="1"/>
</dbReference>
<dbReference type="InterPro" id="IPR015421">
    <property type="entry name" value="PyrdxlP-dep_Trfase_major"/>
</dbReference>
<organism evidence="5 6">
    <name type="scientific">Micrococcus flavus</name>
    <dbReference type="NCBI Taxonomy" id="384602"/>
    <lineage>
        <taxon>Bacteria</taxon>
        <taxon>Bacillati</taxon>
        <taxon>Actinomycetota</taxon>
        <taxon>Actinomycetes</taxon>
        <taxon>Micrococcales</taxon>
        <taxon>Micrococcaceae</taxon>
        <taxon>Micrococcus</taxon>
    </lineage>
</organism>
<accession>A0A4Y8X105</accession>
<evidence type="ECO:0000256" key="2">
    <source>
        <dbReference type="ARBA" id="ARBA00006966"/>
    </source>
</evidence>
<dbReference type="Gene3D" id="3.90.1150.10">
    <property type="entry name" value="Aspartate Aminotransferase, domain 1"/>
    <property type="match status" value="1"/>
</dbReference>
<gene>
    <name evidence="5" type="ORF">BJ976_000894</name>
</gene>
<dbReference type="InterPro" id="IPR001597">
    <property type="entry name" value="ArAA_b-elim_lyase/Thr_aldolase"/>
</dbReference>
<keyword evidence="6" id="KW-1185">Reference proteome</keyword>
<evidence type="ECO:0000256" key="3">
    <source>
        <dbReference type="ARBA" id="ARBA00022898"/>
    </source>
</evidence>
<protein>
    <submittedName>
        <fullName evidence="5">Threonine aldolase</fullName>
        <ecNumber evidence="5">4.1.2.5</ecNumber>
    </submittedName>
</protein>
<dbReference type="Pfam" id="PF01212">
    <property type="entry name" value="Beta_elim_lyase"/>
    <property type="match status" value="1"/>
</dbReference>
<keyword evidence="3" id="KW-0663">Pyridoxal phosphate</keyword>
<dbReference type="GO" id="GO:0004793">
    <property type="term" value="F:threonine aldolase activity"/>
    <property type="evidence" value="ECO:0007669"/>
    <property type="project" value="UniProtKB-EC"/>
</dbReference>
<dbReference type="PANTHER" id="PTHR48097">
    <property type="entry name" value="L-THREONINE ALDOLASE-RELATED"/>
    <property type="match status" value="1"/>
</dbReference>
<keyword evidence="5" id="KW-0456">Lyase</keyword>
<comment type="cofactor">
    <cofactor evidence="1">
        <name>pyridoxal 5'-phosphate</name>
        <dbReference type="ChEBI" id="CHEBI:597326"/>
    </cofactor>
</comment>
<reference evidence="5 6" key="1">
    <citation type="submission" date="2020-08" db="EMBL/GenBank/DDBJ databases">
        <title>Sequencing the genomes of 1000 actinobacteria strains.</title>
        <authorList>
            <person name="Klenk H.-P."/>
        </authorList>
    </citation>
    <scope>NUCLEOTIDE SEQUENCE [LARGE SCALE GENOMIC DNA]</scope>
    <source>
        <strain evidence="5 6">DSM 19079</strain>
    </source>
</reference>
<dbReference type="EC" id="4.1.2.5" evidence="5"/>
<feature type="domain" description="Aromatic amino acid beta-eliminating lyase/threonine aldolase" evidence="4">
    <location>
        <begin position="10"/>
        <end position="322"/>
    </location>
</feature>
<dbReference type="PANTHER" id="PTHR48097:SF5">
    <property type="entry name" value="LOW SPECIFICITY L-THREONINE ALDOLASE"/>
    <property type="match status" value="1"/>
</dbReference>
<dbReference type="Proteomes" id="UP000560081">
    <property type="component" value="Unassembled WGS sequence"/>
</dbReference>
<name>A0A4Y8X105_9MICC</name>
<dbReference type="SUPFAM" id="SSF53383">
    <property type="entry name" value="PLP-dependent transferases"/>
    <property type="match status" value="1"/>
</dbReference>